<proteinExistence type="predicted"/>
<organism evidence="3 4">
    <name type="scientific">Streptomyces rapamycinicus (strain ATCC 29253 / DSM 41530 / NRRL 5491 / AYB-994)</name>
    <name type="common">Streptomyces hygroscopicus (strain ATCC 29253)</name>
    <dbReference type="NCBI Taxonomy" id="1343740"/>
    <lineage>
        <taxon>Bacteria</taxon>
        <taxon>Bacillati</taxon>
        <taxon>Actinomycetota</taxon>
        <taxon>Actinomycetes</taxon>
        <taxon>Kitasatosporales</taxon>
        <taxon>Streptomycetaceae</taxon>
        <taxon>Streptomyces</taxon>
        <taxon>Streptomyces violaceusniger group</taxon>
    </lineage>
</organism>
<feature type="compositionally biased region" description="Basic residues" evidence="1">
    <location>
        <begin position="181"/>
        <end position="198"/>
    </location>
</feature>
<evidence type="ECO:0000313" key="3">
    <source>
        <dbReference type="EMBL" id="RLV76151.1"/>
    </source>
</evidence>
<feature type="region of interest" description="Disordered" evidence="1">
    <location>
        <begin position="1"/>
        <end position="22"/>
    </location>
</feature>
<comment type="caution">
    <text evidence="3">The sequence shown here is derived from an EMBL/GenBank/DDBJ whole genome shotgun (WGS) entry which is preliminary data.</text>
</comment>
<dbReference type="EMBL" id="QYCY01000002">
    <property type="protein sequence ID" value="RLV76151.1"/>
    <property type="molecule type" value="Genomic_DNA"/>
</dbReference>
<dbReference type="AlphaFoldDB" id="A0A3L8R903"/>
<feature type="compositionally biased region" description="Basic and acidic residues" evidence="1">
    <location>
        <begin position="9"/>
        <end position="19"/>
    </location>
</feature>
<evidence type="ECO:0000313" key="4">
    <source>
        <dbReference type="Proteomes" id="UP000281594"/>
    </source>
</evidence>
<sequence>MSQPAGRQDTTRARADRHPGRYGCRPSACGRFNKSDTPAPRCRDVRRPRAANLTGVPMAAAIEDYALVGDLHTAALVARDGSIDWLCLPRFDSPACFAALLHNQEAGRWLLAPAAGGPAAHRHIHIDVKKLGRIPDGGAHKTLGRAAARTRAGPAMSSSTGPAAMRSQSSSYSARTAGPRKAGKRRCRPLRASRRGALVRRSGWPGQAVVVDQVQHTRGRQTRVGGRVGPEALDRCRHRRGSSSSVTRRPLWIGRSRRRRWHPRAARSR</sequence>
<name>A0A3L8R903_STRRN</name>
<protein>
    <submittedName>
        <fullName evidence="3">Glucoamylase</fullName>
    </submittedName>
</protein>
<dbReference type="Proteomes" id="UP000281594">
    <property type="component" value="Unassembled WGS sequence"/>
</dbReference>
<evidence type="ECO:0000259" key="2">
    <source>
        <dbReference type="Pfam" id="PF19291"/>
    </source>
</evidence>
<dbReference type="Pfam" id="PF19291">
    <property type="entry name" value="TREH_N"/>
    <property type="match status" value="1"/>
</dbReference>
<gene>
    <name evidence="3" type="ORF">D3C57_143035</name>
</gene>
<feature type="region of interest" description="Disordered" evidence="1">
    <location>
        <begin position="137"/>
        <end position="199"/>
    </location>
</feature>
<feature type="domain" description="Trehalase-like N-terminal" evidence="2">
    <location>
        <begin position="58"/>
        <end position="117"/>
    </location>
</feature>
<reference evidence="3 4" key="1">
    <citation type="journal article" date="2018" name="J. Biol. Chem.">
        <title>Discovery of the actinoplanic acid pathway in Streptomyces rapamycinicus reveals a genetically conserved synergism with rapamycin.</title>
        <authorList>
            <person name="Mrak P."/>
            <person name="Krastel P."/>
            <person name="Pivk Lukancic P."/>
            <person name="Tao J."/>
            <person name="Pistorius D."/>
            <person name="Moore C.M."/>
        </authorList>
    </citation>
    <scope>NUCLEOTIDE SEQUENCE [LARGE SCALE GENOMIC DNA]</scope>
    <source>
        <strain evidence="3 4">NRRL 5491</strain>
    </source>
</reference>
<evidence type="ECO:0000256" key="1">
    <source>
        <dbReference type="SAM" id="MobiDB-lite"/>
    </source>
</evidence>
<accession>A0A3L8R903</accession>
<feature type="compositionally biased region" description="Polar residues" evidence="1">
    <location>
        <begin position="156"/>
        <end position="174"/>
    </location>
</feature>
<dbReference type="InterPro" id="IPR045582">
    <property type="entry name" value="Trehalase-like_N"/>
</dbReference>